<evidence type="ECO:0008006" key="3">
    <source>
        <dbReference type="Google" id="ProtNLM"/>
    </source>
</evidence>
<gene>
    <name evidence="2" type="ORF">ABRY94_00620</name>
    <name evidence="1" type="ORF">ABRZ04_13590</name>
</gene>
<dbReference type="RefSeq" id="WP_368639804.1">
    <property type="nucleotide sequence ID" value="NZ_CP158254.1"/>
</dbReference>
<dbReference type="EMBL" id="CP158254">
    <property type="protein sequence ID" value="XDJ47309.1"/>
    <property type="molecule type" value="Genomic_DNA"/>
</dbReference>
<name>A0AB39CZM5_9BURK</name>
<evidence type="ECO:0000313" key="1">
    <source>
        <dbReference type="EMBL" id="XDJ47309.1"/>
    </source>
</evidence>
<dbReference type="EMBL" id="CP158262">
    <property type="protein sequence ID" value="XDJ69336.1"/>
    <property type="molecule type" value="Genomic_DNA"/>
</dbReference>
<proteinExistence type="predicted"/>
<sequence length="139" mass="15876">MMTDFLDAHQRHWDDAERLFNAKRWANADHLYGLTAECGIKRLMLAFGMPFDAGRNAPAKREDRAHANAIWARLESYRAGYGRSTGFSLPTLNPFRDWDISDRYAHQANFDEGRTLTHKNGAAIICNLIKKAQREGLLP</sequence>
<reference evidence="1" key="1">
    <citation type="submission" date="2024-05" db="EMBL/GenBank/DDBJ databases">
        <authorList>
            <person name="Luo Y.-C."/>
            <person name="Nicholds J."/>
            <person name="Mortimer T."/>
            <person name="Maboni G."/>
        </authorList>
    </citation>
    <scope>NUCLEOTIDE SEQUENCE</scope>
    <source>
        <strain evidence="2">144863</strain>
        <strain evidence="1">151836</strain>
    </source>
</reference>
<protein>
    <recommendedName>
        <fullName evidence="3">SAM-dependent methyltransferase</fullName>
    </recommendedName>
</protein>
<dbReference type="AlphaFoldDB" id="A0AB39CZM5"/>
<organism evidence="1">
    <name type="scientific">Castellaniella ginsengisoli</name>
    <dbReference type="NCBI Taxonomy" id="546114"/>
    <lineage>
        <taxon>Bacteria</taxon>
        <taxon>Pseudomonadati</taxon>
        <taxon>Pseudomonadota</taxon>
        <taxon>Betaproteobacteria</taxon>
        <taxon>Burkholderiales</taxon>
        <taxon>Alcaligenaceae</taxon>
        <taxon>Castellaniella</taxon>
    </lineage>
</organism>
<accession>A0AB39CZM5</accession>
<evidence type="ECO:0000313" key="2">
    <source>
        <dbReference type="EMBL" id="XDJ69336.1"/>
    </source>
</evidence>